<feature type="compositionally biased region" description="Polar residues" evidence="1">
    <location>
        <begin position="38"/>
        <end position="57"/>
    </location>
</feature>
<feature type="compositionally biased region" description="Basic and acidic residues" evidence="1">
    <location>
        <begin position="24"/>
        <end position="35"/>
    </location>
</feature>
<feature type="region of interest" description="Disordered" evidence="1">
    <location>
        <begin position="16"/>
        <end position="102"/>
    </location>
</feature>
<evidence type="ECO:0000256" key="1">
    <source>
        <dbReference type="SAM" id="MobiDB-lite"/>
    </source>
</evidence>
<proteinExistence type="predicted"/>
<evidence type="ECO:0000313" key="3">
    <source>
        <dbReference type="Proteomes" id="UP001497482"/>
    </source>
</evidence>
<protein>
    <submittedName>
        <fullName evidence="2">Uncharacterized protein</fullName>
    </submittedName>
</protein>
<dbReference type="EMBL" id="OZ035823">
    <property type="protein sequence ID" value="CAL1570061.1"/>
    <property type="molecule type" value="Genomic_DNA"/>
</dbReference>
<evidence type="ECO:0000313" key="2">
    <source>
        <dbReference type="EMBL" id="CAL1570061.1"/>
    </source>
</evidence>
<dbReference type="Proteomes" id="UP001497482">
    <property type="component" value="Chromosome 1"/>
</dbReference>
<name>A0AAV2IXN5_KNICA</name>
<sequence length="102" mass="11255">MAVCVVPTVSSDELLSLTSPKMSQPKEREKEKEAGLHTQVQEQLQGSPGTSHSQGIRLQSVPLILHQLPAPPLGNPQRPSQPAMRILQCRQRPAQEKENDMV</sequence>
<reference evidence="2 3" key="1">
    <citation type="submission" date="2024-04" db="EMBL/GenBank/DDBJ databases">
        <authorList>
            <person name="Waldvogel A.-M."/>
            <person name="Schoenle A."/>
        </authorList>
    </citation>
    <scope>NUCLEOTIDE SEQUENCE [LARGE SCALE GENOMIC DNA]</scope>
</reference>
<gene>
    <name evidence="2" type="ORF">KC01_LOCUS2405</name>
</gene>
<dbReference type="AlphaFoldDB" id="A0AAV2IXN5"/>
<keyword evidence="3" id="KW-1185">Reference proteome</keyword>
<accession>A0AAV2IXN5</accession>
<organism evidence="2 3">
    <name type="scientific">Knipowitschia caucasica</name>
    <name type="common">Caucasian dwarf goby</name>
    <name type="synonym">Pomatoschistus caucasicus</name>
    <dbReference type="NCBI Taxonomy" id="637954"/>
    <lineage>
        <taxon>Eukaryota</taxon>
        <taxon>Metazoa</taxon>
        <taxon>Chordata</taxon>
        <taxon>Craniata</taxon>
        <taxon>Vertebrata</taxon>
        <taxon>Euteleostomi</taxon>
        <taxon>Actinopterygii</taxon>
        <taxon>Neopterygii</taxon>
        <taxon>Teleostei</taxon>
        <taxon>Neoteleostei</taxon>
        <taxon>Acanthomorphata</taxon>
        <taxon>Gobiaria</taxon>
        <taxon>Gobiiformes</taxon>
        <taxon>Gobioidei</taxon>
        <taxon>Gobiidae</taxon>
        <taxon>Gobiinae</taxon>
        <taxon>Knipowitschia</taxon>
    </lineage>
</organism>
<feature type="compositionally biased region" description="Basic and acidic residues" evidence="1">
    <location>
        <begin position="93"/>
        <end position="102"/>
    </location>
</feature>